<dbReference type="RefSeq" id="WP_119379503.1">
    <property type="nucleotide sequence ID" value="NZ_QWGB01000005.1"/>
</dbReference>
<name>A0A399R065_9PROT</name>
<comment type="caution">
    <text evidence="1">The sequence shown here is derived from an EMBL/GenBank/DDBJ whole genome shotgun (WGS) entry which is preliminary data.</text>
</comment>
<dbReference type="AlphaFoldDB" id="A0A399R065"/>
<accession>A0A399R065</accession>
<evidence type="ECO:0000313" key="2">
    <source>
        <dbReference type="Proteomes" id="UP000265431"/>
    </source>
</evidence>
<dbReference type="OrthoDB" id="7618779at2"/>
<protein>
    <submittedName>
        <fullName evidence="1">Uncharacterized protein</fullName>
    </submittedName>
</protein>
<proteinExistence type="predicted"/>
<keyword evidence="2" id="KW-1185">Reference proteome</keyword>
<reference evidence="1 2" key="1">
    <citation type="submission" date="2018-08" db="EMBL/GenBank/DDBJ databases">
        <title>Henriciella mobilis sp. nov., isolated from seawater.</title>
        <authorList>
            <person name="Cheng H."/>
            <person name="Wu Y.-H."/>
            <person name="Xu X.-W."/>
            <person name="Guo L.-L."/>
        </authorList>
    </citation>
    <scope>NUCLEOTIDE SEQUENCE [LARGE SCALE GENOMIC DNA]</scope>
    <source>
        <strain evidence="1 2">CCUG66934</strain>
    </source>
</reference>
<evidence type="ECO:0000313" key="1">
    <source>
        <dbReference type="EMBL" id="RIJ24313.1"/>
    </source>
</evidence>
<organism evidence="1 2">
    <name type="scientific">Henriciella barbarensis</name>
    <dbReference type="NCBI Taxonomy" id="86342"/>
    <lineage>
        <taxon>Bacteria</taxon>
        <taxon>Pseudomonadati</taxon>
        <taxon>Pseudomonadota</taxon>
        <taxon>Alphaproteobacteria</taxon>
        <taxon>Hyphomonadales</taxon>
        <taxon>Hyphomonadaceae</taxon>
        <taxon>Henriciella</taxon>
    </lineage>
</organism>
<sequence length="141" mass="15812">MRAELVRVGLHQVDIKVVTEQGEMHVLQWRRNLLWDEVLLDGKRQGHSGGFGREKCYGLVFGKRADGTGGTKVMLLLDPATSYGNWGNPHQQLSGVRLETADGPIVAFGTLDPKNLQKPATFADWMKKSMGMEWGDERRPH</sequence>
<dbReference type="EMBL" id="QWGB01000005">
    <property type="protein sequence ID" value="RIJ24313.1"/>
    <property type="molecule type" value="Genomic_DNA"/>
</dbReference>
<dbReference type="Proteomes" id="UP000265431">
    <property type="component" value="Unassembled WGS sequence"/>
</dbReference>
<gene>
    <name evidence="1" type="ORF">D1224_08745</name>
</gene>